<accession>X1JWQ8</accession>
<feature type="transmembrane region" description="Helical" evidence="8">
    <location>
        <begin position="90"/>
        <end position="112"/>
    </location>
</feature>
<evidence type="ECO:0000256" key="5">
    <source>
        <dbReference type="ARBA" id="ARBA00022692"/>
    </source>
</evidence>
<feature type="transmembrane region" description="Helical" evidence="8">
    <location>
        <begin position="20"/>
        <end position="40"/>
    </location>
</feature>
<dbReference type="Gene3D" id="1.10.3720.10">
    <property type="entry name" value="MetI-like"/>
    <property type="match status" value="1"/>
</dbReference>
<name>X1JWQ8_9ZZZZ</name>
<dbReference type="Pfam" id="PF00528">
    <property type="entry name" value="BPD_transp_1"/>
    <property type="match status" value="1"/>
</dbReference>
<comment type="caution">
    <text evidence="10">The sequence shown here is derived from an EMBL/GenBank/DDBJ whole genome shotgun (WGS) entry which is preliminary data.</text>
</comment>
<evidence type="ECO:0000256" key="7">
    <source>
        <dbReference type="ARBA" id="ARBA00023136"/>
    </source>
</evidence>
<dbReference type="CDD" id="cd06261">
    <property type="entry name" value="TM_PBP2"/>
    <property type="match status" value="1"/>
</dbReference>
<dbReference type="EMBL" id="BARU01042239">
    <property type="protein sequence ID" value="GAH82699.1"/>
    <property type="molecule type" value="Genomic_DNA"/>
</dbReference>
<keyword evidence="7 8" id="KW-0472">Membrane</keyword>
<dbReference type="GO" id="GO:0055085">
    <property type="term" value="P:transmembrane transport"/>
    <property type="evidence" value="ECO:0007669"/>
    <property type="project" value="InterPro"/>
</dbReference>
<dbReference type="SUPFAM" id="SSF161098">
    <property type="entry name" value="MetI-like"/>
    <property type="match status" value="1"/>
</dbReference>
<dbReference type="InterPro" id="IPR035906">
    <property type="entry name" value="MetI-like_sf"/>
</dbReference>
<dbReference type="AlphaFoldDB" id="X1JWQ8"/>
<dbReference type="InterPro" id="IPR000515">
    <property type="entry name" value="MetI-like"/>
</dbReference>
<keyword evidence="6 8" id="KW-1133">Transmembrane helix</keyword>
<evidence type="ECO:0000256" key="6">
    <source>
        <dbReference type="ARBA" id="ARBA00022989"/>
    </source>
</evidence>
<feature type="transmembrane region" description="Helical" evidence="8">
    <location>
        <begin position="147"/>
        <end position="168"/>
    </location>
</feature>
<sequence>MAFVRYDFPGRNFLRISQFIPVVLPGVVFGISLLVLAYNFKIKTGYILTILATSTWNVTYGTLIIASRLEKFDYAIEEAALDLGANNIRALWRVTIPFLAPAIIVAWLYTFINSFNDFNTTIFVIGDHVTFPIFMFSNMRSTLTPEINAISAMLALPLILIGLINNIIQRKARVK</sequence>
<comment type="subcellular location">
    <subcellularLocation>
        <location evidence="1">Cell membrane</location>
        <topology evidence="1">Multi-pass membrane protein</topology>
    </subcellularLocation>
</comment>
<evidence type="ECO:0000256" key="2">
    <source>
        <dbReference type="ARBA" id="ARBA00007069"/>
    </source>
</evidence>
<evidence type="ECO:0000256" key="3">
    <source>
        <dbReference type="ARBA" id="ARBA00022448"/>
    </source>
</evidence>
<keyword evidence="3" id="KW-0813">Transport</keyword>
<protein>
    <recommendedName>
        <fullName evidence="9">ABC transmembrane type-1 domain-containing protein</fullName>
    </recommendedName>
</protein>
<dbReference type="GO" id="GO:0005886">
    <property type="term" value="C:plasma membrane"/>
    <property type="evidence" value="ECO:0007669"/>
    <property type="project" value="UniProtKB-SubCell"/>
</dbReference>
<reference evidence="10" key="1">
    <citation type="journal article" date="2014" name="Front. Microbiol.">
        <title>High frequency of phylogenetically diverse reductive dehalogenase-homologous genes in deep subseafloor sedimentary metagenomes.</title>
        <authorList>
            <person name="Kawai M."/>
            <person name="Futagami T."/>
            <person name="Toyoda A."/>
            <person name="Takaki Y."/>
            <person name="Nishi S."/>
            <person name="Hori S."/>
            <person name="Arai W."/>
            <person name="Tsubouchi T."/>
            <person name="Morono Y."/>
            <person name="Uchiyama I."/>
            <person name="Ito T."/>
            <person name="Fujiyama A."/>
            <person name="Inagaki F."/>
            <person name="Takami H."/>
        </authorList>
    </citation>
    <scope>NUCLEOTIDE SEQUENCE</scope>
    <source>
        <strain evidence="10">Expedition CK06-06</strain>
    </source>
</reference>
<feature type="domain" description="ABC transmembrane type-1" evidence="9">
    <location>
        <begin position="1"/>
        <end position="165"/>
    </location>
</feature>
<evidence type="ECO:0000256" key="1">
    <source>
        <dbReference type="ARBA" id="ARBA00004651"/>
    </source>
</evidence>
<evidence type="ECO:0000313" key="10">
    <source>
        <dbReference type="EMBL" id="GAH82699.1"/>
    </source>
</evidence>
<keyword evidence="4" id="KW-1003">Cell membrane</keyword>
<dbReference type="PANTHER" id="PTHR43848:SF2">
    <property type="entry name" value="PUTRESCINE TRANSPORT SYSTEM PERMEASE PROTEIN POTI"/>
    <property type="match status" value="1"/>
</dbReference>
<evidence type="ECO:0000259" key="9">
    <source>
        <dbReference type="PROSITE" id="PS50928"/>
    </source>
</evidence>
<comment type="similarity">
    <text evidence="2">Belongs to the binding-protein-dependent transport system permease family. CysTW subfamily.</text>
</comment>
<evidence type="ECO:0000256" key="4">
    <source>
        <dbReference type="ARBA" id="ARBA00022475"/>
    </source>
</evidence>
<gene>
    <name evidence="10" type="ORF">S03H2_64942</name>
</gene>
<proteinExistence type="inferred from homology"/>
<feature type="transmembrane region" description="Helical" evidence="8">
    <location>
        <begin position="46"/>
        <end position="69"/>
    </location>
</feature>
<dbReference type="PANTHER" id="PTHR43848">
    <property type="entry name" value="PUTRESCINE TRANSPORT SYSTEM PERMEASE PROTEIN POTI"/>
    <property type="match status" value="1"/>
</dbReference>
<dbReference type="InterPro" id="IPR051789">
    <property type="entry name" value="Bact_Polyamine_Transport"/>
</dbReference>
<dbReference type="PROSITE" id="PS50928">
    <property type="entry name" value="ABC_TM1"/>
    <property type="match status" value="1"/>
</dbReference>
<keyword evidence="5 8" id="KW-0812">Transmembrane</keyword>
<organism evidence="10">
    <name type="scientific">marine sediment metagenome</name>
    <dbReference type="NCBI Taxonomy" id="412755"/>
    <lineage>
        <taxon>unclassified sequences</taxon>
        <taxon>metagenomes</taxon>
        <taxon>ecological metagenomes</taxon>
    </lineage>
</organism>
<evidence type="ECO:0000256" key="8">
    <source>
        <dbReference type="SAM" id="Phobius"/>
    </source>
</evidence>